<evidence type="ECO:0000313" key="2">
    <source>
        <dbReference type="Proteomes" id="UP001204833"/>
    </source>
</evidence>
<name>A0AAD5FZF0_9ASCO</name>
<dbReference type="RefSeq" id="XP_051609511.1">
    <property type="nucleotide sequence ID" value="XM_051751276.1"/>
</dbReference>
<dbReference type="InterPro" id="IPR036078">
    <property type="entry name" value="Spo11/TopoVI_A_sf"/>
</dbReference>
<gene>
    <name evidence="1" type="ORF">KGF57_002008</name>
</gene>
<accession>A0AAD5FZF0</accession>
<dbReference type="EMBL" id="JAIHNG010000100">
    <property type="protein sequence ID" value="KAI5960008.1"/>
    <property type="molecule type" value="Genomic_DNA"/>
</dbReference>
<reference evidence="1 2" key="1">
    <citation type="journal article" date="2022" name="DNA Res.">
        <title>Genome analysis of five recently described species of the CUG-Ser clade uncovers Candida theae as a new hybrid lineage with pathogenic potential in the Candida parapsilosis species complex.</title>
        <authorList>
            <person name="Mixao V."/>
            <person name="Del Olmo V."/>
            <person name="Hegedusova E."/>
            <person name="Saus E."/>
            <person name="Pryszcz L."/>
            <person name="Cillingova A."/>
            <person name="Nosek J."/>
            <person name="Gabaldon T."/>
        </authorList>
    </citation>
    <scope>NUCLEOTIDE SEQUENCE [LARGE SCALE GENOMIC DNA]</scope>
    <source>
        <strain evidence="1 2">CBS 12239</strain>
    </source>
</reference>
<sequence length="333" mass="39199">MYLIEDQPVEEVAMSSYITFDPRVGIDREGWQVISYYWRMLNIKCHYGYPVKYAIPMNGKIKYYDYHDFRSRTYTAIICTMIEHFLEEKDELLPTRGLYYKTYEVCHDKEDKLNSLLNEFTSIHQKKLQDFGLTRESKAIITTNIIPAGIFVPTSSSINDFPMNLHQRVTVLIVEKSTISISPIMVKNYKGGNFLVLETKGYSSRIPEELIQELEKRFDLRVLFVGDKDAGGLRAYNKWHNLLAQVTYLKIKDKSYVKPPNYVFQESQRKAVEKIANDDNFPEFIRGIAREIYDHEERIHIDNHSRLAFAITNLLNNREIDFDDKDYLELKLQ</sequence>
<dbReference type="Proteomes" id="UP001204833">
    <property type="component" value="Unassembled WGS sequence"/>
</dbReference>
<dbReference type="Gene3D" id="3.40.1360.10">
    <property type="match status" value="1"/>
</dbReference>
<dbReference type="GeneID" id="76150067"/>
<proteinExistence type="predicted"/>
<dbReference type="GO" id="GO:0003677">
    <property type="term" value="F:DNA binding"/>
    <property type="evidence" value="ECO:0007669"/>
    <property type="project" value="InterPro"/>
</dbReference>
<dbReference type="SUPFAM" id="SSF56726">
    <property type="entry name" value="DNA topoisomerase IV, alpha subunit"/>
    <property type="match status" value="1"/>
</dbReference>
<dbReference type="AlphaFoldDB" id="A0AAD5FZF0"/>
<dbReference type="GO" id="GO:0005694">
    <property type="term" value="C:chromosome"/>
    <property type="evidence" value="ECO:0007669"/>
    <property type="project" value="InterPro"/>
</dbReference>
<protein>
    <submittedName>
        <fullName evidence="1">Uncharacterized protein</fullName>
    </submittedName>
</protein>
<evidence type="ECO:0000313" key="1">
    <source>
        <dbReference type="EMBL" id="KAI5960008.1"/>
    </source>
</evidence>
<comment type="caution">
    <text evidence="1">The sequence shown here is derived from an EMBL/GenBank/DDBJ whole genome shotgun (WGS) entry which is preliminary data.</text>
</comment>
<organism evidence="1 2">
    <name type="scientific">Candida theae</name>
    <dbReference type="NCBI Taxonomy" id="1198502"/>
    <lineage>
        <taxon>Eukaryota</taxon>
        <taxon>Fungi</taxon>
        <taxon>Dikarya</taxon>
        <taxon>Ascomycota</taxon>
        <taxon>Saccharomycotina</taxon>
        <taxon>Pichiomycetes</taxon>
        <taxon>Debaryomycetaceae</taxon>
        <taxon>Candida/Lodderomyces clade</taxon>
        <taxon>Candida</taxon>
    </lineage>
</organism>
<keyword evidence="2" id="KW-1185">Reference proteome</keyword>